<feature type="transmembrane region" description="Helical" evidence="1">
    <location>
        <begin position="27"/>
        <end position="49"/>
    </location>
</feature>
<evidence type="ECO:0000313" key="2">
    <source>
        <dbReference type="EMBL" id="GGU55168.1"/>
    </source>
</evidence>
<evidence type="ECO:0000313" key="3">
    <source>
        <dbReference type="Proteomes" id="UP000649573"/>
    </source>
</evidence>
<accession>A0ABQ2UXJ8</accession>
<comment type="caution">
    <text evidence="2">The sequence shown here is derived from an EMBL/GenBank/DDBJ whole genome shotgun (WGS) entry which is preliminary data.</text>
</comment>
<keyword evidence="1" id="KW-1133">Transmembrane helix</keyword>
<name>A0ABQ2UXJ8_9PSEU</name>
<evidence type="ECO:0000256" key="1">
    <source>
        <dbReference type="SAM" id="Phobius"/>
    </source>
</evidence>
<feature type="transmembrane region" description="Helical" evidence="1">
    <location>
        <begin position="61"/>
        <end position="80"/>
    </location>
</feature>
<sequence>MLVAAAPGLALAVFVAGMTLPLYPGVGAVLAAVGCLAVLGVLGVGLTMTKVTEVVTHIKPLRVWAIVCGSGTYTSLSTLYTDYPEVNGLLTSVSSVVFTVVVVASTSLVLYAALEVEASVKAWGTVPPELPT</sequence>
<gene>
    <name evidence="2" type="ORF">GCM10010178_54490</name>
</gene>
<keyword evidence="1" id="KW-0472">Membrane</keyword>
<keyword evidence="1" id="KW-0812">Transmembrane</keyword>
<dbReference type="EMBL" id="BMRE01000027">
    <property type="protein sequence ID" value="GGU55168.1"/>
    <property type="molecule type" value="Genomic_DNA"/>
</dbReference>
<dbReference type="Proteomes" id="UP000649573">
    <property type="component" value="Unassembled WGS sequence"/>
</dbReference>
<organism evidence="2 3">
    <name type="scientific">Lentzea flava</name>
    <dbReference type="NCBI Taxonomy" id="103732"/>
    <lineage>
        <taxon>Bacteria</taxon>
        <taxon>Bacillati</taxon>
        <taxon>Actinomycetota</taxon>
        <taxon>Actinomycetes</taxon>
        <taxon>Pseudonocardiales</taxon>
        <taxon>Pseudonocardiaceae</taxon>
        <taxon>Lentzea</taxon>
    </lineage>
</organism>
<protein>
    <submittedName>
        <fullName evidence="2">Uncharacterized protein</fullName>
    </submittedName>
</protein>
<keyword evidence="3" id="KW-1185">Reference proteome</keyword>
<reference evidence="3" key="1">
    <citation type="journal article" date="2019" name="Int. J. Syst. Evol. Microbiol.">
        <title>The Global Catalogue of Microorganisms (GCM) 10K type strain sequencing project: providing services to taxonomists for standard genome sequencing and annotation.</title>
        <authorList>
            <consortium name="The Broad Institute Genomics Platform"/>
            <consortium name="The Broad Institute Genome Sequencing Center for Infectious Disease"/>
            <person name="Wu L."/>
            <person name="Ma J."/>
        </authorList>
    </citation>
    <scope>NUCLEOTIDE SEQUENCE [LARGE SCALE GENOMIC DNA]</scope>
    <source>
        <strain evidence="3">JCM 3296</strain>
    </source>
</reference>
<feature type="transmembrane region" description="Helical" evidence="1">
    <location>
        <begin position="92"/>
        <end position="114"/>
    </location>
</feature>
<proteinExistence type="predicted"/>